<sequence>MAIEIIGSYPSKDEAVNVVDRLELKGYNAKNIIIFANNDHSKDLEKRTDVKVKTDPSENEDESFIDKVKKIFTEHTDTDSHIELHEKLINSGVSEHQAKKYTDEVQAGNILVLADDNLKMGNDATSNTIKMEEAVIRRD</sequence>
<protein>
    <recommendedName>
        <fullName evidence="1">General stress protein 17M-like domain-containing protein</fullName>
    </recommendedName>
</protein>
<evidence type="ECO:0000313" key="3">
    <source>
        <dbReference type="Proteomes" id="UP001519345"/>
    </source>
</evidence>
<dbReference type="Proteomes" id="UP001519345">
    <property type="component" value="Unassembled WGS sequence"/>
</dbReference>
<organism evidence="2 3">
    <name type="scientific">Virgibacillus natechei</name>
    <dbReference type="NCBI Taxonomy" id="1216297"/>
    <lineage>
        <taxon>Bacteria</taxon>
        <taxon>Bacillati</taxon>
        <taxon>Bacillota</taxon>
        <taxon>Bacilli</taxon>
        <taxon>Bacillales</taxon>
        <taxon>Bacillaceae</taxon>
        <taxon>Virgibacillus</taxon>
    </lineage>
</organism>
<proteinExistence type="predicted"/>
<evidence type="ECO:0000259" key="1">
    <source>
        <dbReference type="Pfam" id="PF11181"/>
    </source>
</evidence>
<dbReference type="InterPro" id="IPR025889">
    <property type="entry name" value="GSP17M-like_dom"/>
</dbReference>
<feature type="domain" description="General stress protein 17M-like" evidence="1">
    <location>
        <begin position="4"/>
        <end position="108"/>
    </location>
</feature>
<keyword evidence="3" id="KW-1185">Reference proteome</keyword>
<evidence type="ECO:0000313" key="2">
    <source>
        <dbReference type="EMBL" id="MBP1970090.1"/>
    </source>
</evidence>
<dbReference type="RefSeq" id="WP_209463245.1">
    <property type="nucleotide sequence ID" value="NZ_CP110224.1"/>
</dbReference>
<dbReference type="EMBL" id="JAGGKX010000010">
    <property type="protein sequence ID" value="MBP1970090.1"/>
    <property type="molecule type" value="Genomic_DNA"/>
</dbReference>
<reference evidence="2 3" key="1">
    <citation type="submission" date="2021-03" db="EMBL/GenBank/DDBJ databases">
        <title>Genomic Encyclopedia of Type Strains, Phase IV (KMG-IV): sequencing the most valuable type-strain genomes for metagenomic binning, comparative biology and taxonomic classification.</title>
        <authorList>
            <person name="Goeker M."/>
        </authorList>
    </citation>
    <scope>NUCLEOTIDE SEQUENCE [LARGE SCALE GENOMIC DNA]</scope>
    <source>
        <strain evidence="2 3">DSM 25609</strain>
    </source>
</reference>
<accession>A0ABS4IGL3</accession>
<comment type="caution">
    <text evidence="2">The sequence shown here is derived from an EMBL/GenBank/DDBJ whole genome shotgun (WGS) entry which is preliminary data.</text>
</comment>
<gene>
    <name evidence="2" type="ORF">J2Z83_002206</name>
</gene>
<dbReference type="Pfam" id="PF11181">
    <property type="entry name" value="YflT"/>
    <property type="match status" value="1"/>
</dbReference>
<name>A0ABS4IGL3_9BACI</name>